<sequence length="599" mass="65737">MKLQFIELDKLYVDKANMRFAKRPPDVSDILPSVRKRGILQTLIVRPGDEDRFGILAGSRRFRAGQLIAEERAGTGEAGAEPFQFPCAILEAGDDATAVEASLIENMARLDPDEVTRWETFVRLVKEGQSPEEIADTFALPVLAVRRTLALGNLLPRIRDLYRRDKIDAATVRQLTLASKARQKDWLGLWDAPDTHCPTGWQLRGWLFGGQAICARYALFDVDKSGVALVADLFNEERYVADADAFWTAQRAAIEARRAAYLEAGWTGVEVSPASEHFQHWEYEKAPKRKGGRVYIDVRASGEVVFHEGYLSRKEARRIARGEEPASEQPKAVRPEITGPMQTYIDLHRHAAVRAALLSRPKVALRLMVAHAIAGSHLWRVEAEPQQARSDAIAESVETCRGETVFDAKRRAVLGTLGFDPETPSVCGGRVEGPDGDRLTAIFFRLLDLSDAKVMDVIAVLIGETLAAGSPAVEAVGLELGLDMARWWQADEALFELIRDKEVLQLIVAEVAGNTVANANAGEKGATLRKIVADHLAGAGGRIKVENWVPRWMTFAPAAYTTRGGVGTVRAHAKAEAARPVPEQNPAPEVTSEPQALAA</sequence>
<dbReference type="Gene3D" id="3.90.1530.30">
    <property type="match status" value="1"/>
</dbReference>
<dbReference type="PANTHER" id="PTHR33375">
    <property type="entry name" value="CHROMOSOME-PARTITIONING PROTEIN PARB-RELATED"/>
    <property type="match status" value="1"/>
</dbReference>
<dbReference type="RefSeq" id="WP_167297722.1">
    <property type="nucleotide sequence ID" value="NZ_JAASQV010000001.1"/>
</dbReference>
<dbReference type="Pfam" id="PF02195">
    <property type="entry name" value="ParB_N"/>
    <property type="match status" value="1"/>
</dbReference>
<gene>
    <name evidence="3" type="ORF">FHR20_000062</name>
</gene>
<dbReference type="InterPro" id="IPR050336">
    <property type="entry name" value="Chromosome_partition/occlusion"/>
</dbReference>
<evidence type="ECO:0000259" key="2">
    <source>
        <dbReference type="SMART" id="SM00470"/>
    </source>
</evidence>
<dbReference type="AlphaFoldDB" id="A0A7X5ZTL1"/>
<evidence type="ECO:0000313" key="3">
    <source>
        <dbReference type="EMBL" id="NIJ63131.1"/>
    </source>
</evidence>
<organism evidence="3 4">
    <name type="scientific">Sphingomonas leidyi</name>
    <dbReference type="NCBI Taxonomy" id="68569"/>
    <lineage>
        <taxon>Bacteria</taxon>
        <taxon>Pseudomonadati</taxon>
        <taxon>Pseudomonadota</taxon>
        <taxon>Alphaproteobacteria</taxon>
        <taxon>Sphingomonadales</taxon>
        <taxon>Sphingomonadaceae</taxon>
        <taxon>Sphingomonas</taxon>
    </lineage>
</organism>
<dbReference type="PANTHER" id="PTHR33375:SF7">
    <property type="entry name" value="CHROMOSOME 2-PARTITIONING PROTEIN PARB-RELATED"/>
    <property type="match status" value="1"/>
</dbReference>
<name>A0A7X5ZTL1_9SPHN</name>
<feature type="region of interest" description="Disordered" evidence="1">
    <location>
        <begin position="573"/>
        <end position="599"/>
    </location>
</feature>
<dbReference type="SUPFAM" id="SSF109709">
    <property type="entry name" value="KorB DNA-binding domain-like"/>
    <property type="match status" value="1"/>
</dbReference>
<dbReference type="SMART" id="SM00470">
    <property type="entry name" value="ParB"/>
    <property type="match status" value="1"/>
</dbReference>
<evidence type="ECO:0000313" key="4">
    <source>
        <dbReference type="Proteomes" id="UP000564677"/>
    </source>
</evidence>
<dbReference type="Gene3D" id="1.10.10.2830">
    <property type="match status" value="1"/>
</dbReference>
<protein>
    <submittedName>
        <fullName evidence="3">ParB family chromosome partitioning protein</fullName>
    </submittedName>
</protein>
<dbReference type="CDD" id="cd16406">
    <property type="entry name" value="ParB_N_like"/>
    <property type="match status" value="1"/>
</dbReference>
<keyword evidence="4" id="KW-1185">Reference proteome</keyword>
<dbReference type="SUPFAM" id="SSF110849">
    <property type="entry name" value="ParB/Sulfiredoxin"/>
    <property type="match status" value="1"/>
</dbReference>
<dbReference type="EMBL" id="JAASQV010000001">
    <property type="protein sequence ID" value="NIJ63131.1"/>
    <property type="molecule type" value="Genomic_DNA"/>
</dbReference>
<reference evidence="3 4" key="1">
    <citation type="submission" date="2020-03" db="EMBL/GenBank/DDBJ databases">
        <title>Genomic Encyclopedia of Type Strains, Phase IV (KMG-IV): sequencing the most valuable type-strain genomes for metagenomic binning, comparative biology and taxonomic classification.</title>
        <authorList>
            <person name="Goeker M."/>
        </authorList>
    </citation>
    <scope>NUCLEOTIDE SEQUENCE [LARGE SCALE GENOMIC DNA]</scope>
    <source>
        <strain evidence="3 4">DSM 4733</strain>
    </source>
</reference>
<evidence type="ECO:0000256" key="1">
    <source>
        <dbReference type="SAM" id="MobiDB-lite"/>
    </source>
</evidence>
<feature type="domain" description="ParB-like N-terminal" evidence="2">
    <location>
        <begin position="4"/>
        <end position="107"/>
    </location>
</feature>
<comment type="caution">
    <text evidence="3">The sequence shown here is derived from an EMBL/GenBank/DDBJ whole genome shotgun (WGS) entry which is preliminary data.</text>
</comment>
<dbReference type="InterPro" id="IPR036086">
    <property type="entry name" value="ParB/Sulfiredoxin_sf"/>
</dbReference>
<dbReference type="Proteomes" id="UP000564677">
    <property type="component" value="Unassembled WGS sequence"/>
</dbReference>
<dbReference type="GO" id="GO:0005694">
    <property type="term" value="C:chromosome"/>
    <property type="evidence" value="ECO:0007669"/>
    <property type="project" value="TreeGrafter"/>
</dbReference>
<dbReference type="GO" id="GO:0007059">
    <property type="term" value="P:chromosome segregation"/>
    <property type="evidence" value="ECO:0007669"/>
    <property type="project" value="TreeGrafter"/>
</dbReference>
<proteinExistence type="predicted"/>
<accession>A0A7X5ZTL1</accession>
<dbReference type="InterPro" id="IPR003115">
    <property type="entry name" value="ParB_N"/>
</dbReference>